<dbReference type="EMBL" id="BMUB01000036">
    <property type="protein sequence ID" value="GGV05564.1"/>
    <property type="molecule type" value="Genomic_DNA"/>
</dbReference>
<comment type="caution">
    <text evidence="1">The sequence shown here is derived from an EMBL/GenBank/DDBJ whole genome shotgun (WGS) entry which is preliminary data.</text>
</comment>
<dbReference type="AlphaFoldDB" id="A0A8H9I451"/>
<reference evidence="1" key="2">
    <citation type="submission" date="2020-09" db="EMBL/GenBank/DDBJ databases">
        <authorList>
            <person name="Sun Q."/>
            <person name="Ohkuma M."/>
        </authorList>
    </citation>
    <scope>NUCLEOTIDE SEQUENCE</scope>
    <source>
        <strain evidence="1">JCM 4434</strain>
    </source>
</reference>
<dbReference type="Proteomes" id="UP000610124">
    <property type="component" value="Unassembled WGS sequence"/>
</dbReference>
<evidence type="ECO:0008006" key="3">
    <source>
        <dbReference type="Google" id="ProtNLM"/>
    </source>
</evidence>
<gene>
    <name evidence="1" type="ORF">GCM10010502_70620</name>
</gene>
<organism evidence="1 2">
    <name type="scientific">Kitasatospora aureofaciens</name>
    <name type="common">Streptomyces aureofaciens</name>
    <dbReference type="NCBI Taxonomy" id="1894"/>
    <lineage>
        <taxon>Bacteria</taxon>
        <taxon>Bacillati</taxon>
        <taxon>Actinomycetota</taxon>
        <taxon>Actinomycetes</taxon>
        <taxon>Kitasatosporales</taxon>
        <taxon>Streptomycetaceae</taxon>
        <taxon>Kitasatospora</taxon>
    </lineage>
</organism>
<accession>A0A8H9I451</accession>
<proteinExistence type="predicted"/>
<protein>
    <recommendedName>
        <fullName evidence="3">PE-PGRS family protein</fullName>
    </recommendedName>
</protein>
<reference evidence="1" key="1">
    <citation type="journal article" date="2014" name="Int. J. Syst. Evol. Microbiol.">
        <title>Complete genome sequence of Corynebacterium casei LMG S-19264T (=DSM 44701T), isolated from a smear-ripened cheese.</title>
        <authorList>
            <consortium name="US DOE Joint Genome Institute (JGI-PGF)"/>
            <person name="Walter F."/>
            <person name="Albersmeier A."/>
            <person name="Kalinowski J."/>
            <person name="Ruckert C."/>
        </authorList>
    </citation>
    <scope>NUCLEOTIDE SEQUENCE</scope>
    <source>
        <strain evidence="1">JCM 4434</strain>
    </source>
</reference>
<evidence type="ECO:0000313" key="1">
    <source>
        <dbReference type="EMBL" id="GGV05564.1"/>
    </source>
</evidence>
<evidence type="ECO:0000313" key="2">
    <source>
        <dbReference type="Proteomes" id="UP000610124"/>
    </source>
</evidence>
<name>A0A8H9I451_KITAU</name>
<sequence>MQPGERWAHRAAPYDGTVSEVEVLKVGTQRPLRVRVRFVAEEAEGREEWVPPASLRVPWDQKDVWLSRQNRWDALTSDGPLNDEVVEFVAASIVFEECPMDETVSMGWNYRERGVLYVHDATALAAMLQVSEDMFASDPRSFTDGAGTLTAPWPTTLAVTPLIAKAHAEQLVAVLAQREEQSQREAVYGQYLGGRGKSGGTYISAETCAEVDRKYKPARDLVRNWCGTEAVDSFAELKALRTEVVRVGKLMEEAIRSLRDAGQVRAADHFERQLGVPLELLRNASAVRN</sequence>